<protein>
    <recommendedName>
        <fullName evidence="5 6">Flagellar basal-body rod protein FlgF</fullName>
    </recommendedName>
</protein>
<gene>
    <name evidence="9" type="ORF">CQW29_01550</name>
</gene>
<accession>A0A2S9IHT0</accession>
<dbReference type="AlphaFoldDB" id="A0A2S9IHT0"/>
<keyword evidence="9" id="KW-0966">Cell projection</keyword>
<dbReference type="InterPro" id="IPR020013">
    <property type="entry name" value="Flagellar_FlgE/F/G"/>
</dbReference>
<evidence type="ECO:0000313" key="10">
    <source>
        <dbReference type="Proteomes" id="UP000239181"/>
    </source>
</evidence>
<dbReference type="OrthoDB" id="9804559at2"/>
<keyword evidence="3 6" id="KW-0975">Bacterial flagellum</keyword>
<sequence length="243" mass="26234">MDRLIYTAVSGANRSLNQQMIHANNLANANTEGFRADLERANSQQVAGYGYNSRYQVNSANGGINMANGALKETGRELDIGIRGDGLIALREGRREVYTRNGHIDIDEMGNLSVNGKPLLGEAGPIQLPPFSEVAIGDDGTISVIPESGDLDAAMDVDRIKLVDVPANRLRKNDDGLLVSTRRTEPRSESVQVASEHLETSNVSAINEMVATVSLSRQFEAQIKMMKAAETLAQAGNRLIRGS</sequence>
<dbReference type="EMBL" id="PDET01000001">
    <property type="protein sequence ID" value="PRD17346.1"/>
    <property type="molecule type" value="Genomic_DNA"/>
</dbReference>
<proteinExistence type="inferred from homology"/>
<dbReference type="PANTHER" id="PTHR30435">
    <property type="entry name" value="FLAGELLAR PROTEIN"/>
    <property type="match status" value="1"/>
</dbReference>
<dbReference type="NCBIfam" id="NF009280">
    <property type="entry name" value="PRK12640.1"/>
    <property type="match status" value="1"/>
</dbReference>
<dbReference type="InterPro" id="IPR010930">
    <property type="entry name" value="Flg_bb/hook_C_dom"/>
</dbReference>
<feature type="domain" description="Flagellar basal-body/hook protein C-terminal" evidence="8">
    <location>
        <begin position="195"/>
        <end position="239"/>
    </location>
</feature>
<dbReference type="InterPro" id="IPR037925">
    <property type="entry name" value="FlgE/F/G-like"/>
</dbReference>
<keyword evidence="10" id="KW-1185">Reference proteome</keyword>
<keyword evidence="9" id="KW-0282">Flagellum</keyword>
<comment type="subunit">
    <text evidence="4 6">The basal body constitutes a major portion of the flagellar organelle and consists of five rings (E,L,P,S, and M) mounted on a central rod. The rod consists of about 26 subunits of FlgG in the distal portion, and FlgB, FlgC and FlgF are thought to build up the proximal portion of the rod with about 6 subunits each.</text>
</comment>
<organism evidence="9 10">
    <name type="scientific">Pantoea coffeiphila</name>
    <dbReference type="NCBI Taxonomy" id="1465635"/>
    <lineage>
        <taxon>Bacteria</taxon>
        <taxon>Pseudomonadati</taxon>
        <taxon>Pseudomonadota</taxon>
        <taxon>Gammaproteobacteria</taxon>
        <taxon>Enterobacterales</taxon>
        <taxon>Erwiniaceae</taxon>
        <taxon>Pantoea</taxon>
    </lineage>
</organism>
<evidence type="ECO:0000313" key="9">
    <source>
        <dbReference type="EMBL" id="PRD17346.1"/>
    </source>
</evidence>
<evidence type="ECO:0000256" key="6">
    <source>
        <dbReference type="RuleBase" id="RU362116"/>
    </source>
</evidence>
<dbReference type="RefSeq" id="WP_105590945.1">
    <property type="nucleotide sequence ID" value="NZ_PDET01000001.1"/>
</dbReference>
<evidence type="ECO:0000256" key="5">
    <source>
        <dbReference type="ARBA" id="ARBA00040228"/>
    </source>
</evidence>
<feature type="domain" description="Flagellar basal body rod protein N-terminal" evidence="7">
    <location>
        <begin position="5"/>
        <end position="35"/>
    </location>
</feature>
<dbReference type="Pfam" id="PF00460">
    <property type="entry name" value="Flg_bb_rod"/>
    <property type="match status" value="1"/>
</dbReference>
<evidence type="ECO:0000256" key="3">
    <source>
        <dbReference type="ARBA" id="ARBA00023143"/>
    </source>
</evidence>
<comment type="caution">
    <text evidence="9">The sequence shown here is derived from an EMBL/GenBank/DDBJ whole genome shotgun (WGS) entry which is preliminary data.</text>
</comment>
<comment type="similarity">
    <text evidence="2 6">Belongs to the flagella basal body rod proteins family.</text>
</comment>
<dbReference type="GO" id="GO:0071978">
    <property type="term" value="P:bacterial-type flagellum-dependent swarming motility"/>
    <property type="evidence" value="ECO:0007669"/>
    <property type="project" value="TreeGrafter"/>
</dbReference>
<evidence type="ECO:0000256" key="2">
    <source>
        <dbReference type="ARBA" id="ARBA00009677"/>
    </source>
</evidence>
<dbReference type="PANTHER" id="PTHR30435:SF18">
    <property type="entry name" value="FLAGELLAR BASAL-BODY ROD PROTEIN FLGF"/>
    <property type="match status" value="1"/>
</dbReference>
<evidence type="ECO:0000259" key="8">
    <source>
        <dbReference type="Pfam" id="PF06429"/>
    </source>
</evidence>
<evidence type="ECO:0000259" key="7">
    <source>
        <dbReference type="Pfam" id="PF00460"/>
    </source>
</evidence>
<reference evidence="9 10" key="1">
    <citation type="submission" date="2017-10" db="EMBL/GenBank/DDBJ databases">
        <title>Draft genome of two endophytic bacteria isolated from 'guarana' Paullinia cupana (Mart.) Ducke.</title>
        <authorList>
            <person name="Siqueira K.A."/>
            <person name="Liotti R.G."/>
            <person name="Mendes T.A."/>
            <person name="Soares M.A."/>
        </authorList>
    </citation>
    <scope>NUCLEOTIDE SEQUENCE [LARGE SCALE GENOMIC DNA]</scope>
    <source>
        <strain evidence="9 10">342</strain>
    </source>
</reference>
<comment type="subcellular location">
    <subcellularLocation>
        <location evidence="1 6">Bacterial flagellum basal body</location>
    </subcellularLocation>
</comment>
<dbReference type="SUPFAM" id="SSF117143">
    <property type="entry name" value="Flagellar hook protein flgE"/>
    <property type="match status" value="1"/>
</dbReference>
<name>A0A2S9IHT0_9GAMM</name>
<evidence type="ECO:0000256" key="1">
    <source>
        <dbReference type="ARBA" id="ARBA00004117"/>
    </source>
</evidence>
<evidence type="ECO:0000256" key="4">
    <source>
        <dbReference type="ARBA" id="ARBA00038560"/>
    </source>
</evidence>
<keyword evidence="9" id="KW-0969">Cilium</keyword>
<dbReference type="NCBIfam" id="TIGR03506">
    <property type="entry name" value="FlgEFG_subfam"/>
    <property type="match status" value="1"/>
</dbReference>
<dbReference type="Pfam" id="PF06429">
    <property type="entry name" value="Flg_bbr_C"/>
    <property type="match status" value="1"/>
</dbReference>
<dbReference type="Proteomes" id="UP000239181">
    <property type="component" value="Unassembled WGS sequence"/>
</dbReference>
<dbReference type="InterPro" id="IPR001444">
    <property type="entry name" value="Flag_bb_rod_N"/>
</dbReference>
<dbReference type="GO" id="GO:0030694">
    <property type="term" value="C:bacterial-type flagellum basal body, rod"/>
    <property type="evidence" value="ECO:0007669"/>
    <property type="project" value="UniProtKB-UniRule"/>
</dbReference>